<dbReference type="OrthoDB" id="9778547at2"/>
<dbReference type="SMART" id="SM00382">
    <property type="entry name" value="AAA"/>
    <property type="match status" value="1"/>
</dbReference>
<sequence length="243" mass="26329">MSTLRLEHISYRYGAKTALDNVSFVLEQGRFCALLGLNGAGKSTLFSLLTRLLVTREGTIHVAGHDLAREPRAALGKIGVVFQQQTLELDLSVMQNLRYFAALQGLSGRNAQRSIDAALDRLGMRDRSGEKARALNGGHRRRMEIARALIHDPQVLLLDEATVGLDTAARQAITAHVHDLADNGLLVFWATHLVDEIRATDDVVVLHEGRVLAHDDAATLAGDGSLLDAFIRMTGPAPEGVTA</sequence>
<keyword evidence="3" id="KW-0536">Nodulation</keyword>
<protein>
    <submittedName>
        <fullName evidence="7">Putative ABC transporter ATP-binding protein YbhF</fullName>
    </submittedName>
</protein>
<dbReference type="PANTHER" id="PTHR42711:SF5">
    <property type="entry name" value="ABC TRANSPORTER ATP-BINDING PROTEIN NATA"/>
    <property type="match status" value="1"/>
</dbReference>
<dbReference type="GO" id="GO:0005524">
    <property type="term" value="F:ATP binding"/>
    <property type="evidence" value="ECO:0007669"/>
    <property type="project" value="UniProtKB-KW"/>
</dbReference>
<evidence type="ECO:0000259" key="6">
    <source>
        <dbReference type="PROSITE" id="PS50893"/>
    </source>
</evidence>
<dbReference type="InterPro" id="IPR027417">
    <property type="entry name" value="P-loop_NTPase"/>
</dbReference>
<evidence type="ECO:0000256" key="5">
    <source>
        <dbReference type="ARBA" id="ARBA00022840"/>
    </source>
</evidence>
<dbReference type="NCBIfam" id="TIGR03864">
    <property type="entry name" value="PQQ_ABC_ATP"/>
    <property type="match status" value="1"/>
</dbReference>
<dbReference type="InterPro" id="IPR050763">
    <property type="entry name" value="ABC_transporter_ATP-binding"/>
</dbReference>
<proteinExistence type="inferred from homology"/>
<dbReference type="InterPro" id="IPR022467">
    <property type="entry name" value="ABC_transprt_ATP-bd_su_PQQ"/>
</dbReference>
<dbReference type="RefSeq" id="WP_085801840.1">
    <property type="nucleotide sequence ID" value="NZ_FWXB01000018.1"/>
</dbReference>
<evidence type="ECO:0000256" key="4">
    <source>
        <dbReference type="ARBA" id="ARBA00022741"/>
    </source>
</evidence>
<evidence type="ECO:0000256" key="3">
    <source>
        <dbReference type="ARBA" id="ARBA00022458"/>
    </source>
</evidence>
<dbReference type="Pfam" id="PF00005">
    <property type="entry name" value="ABC_tran"/>
    <property type="match status" value="1"/>
</dbReference>
<dbReference type="EMBL" id="FWXB01000018">
    <property type="protein sequence ID" value="SMC13915.1"/>
    <property type="molecule type" value="Genomic_DNA"/>
</dbReference>
<dbReference type="Proteomes" id="UP000193224">
    <property type="component" value="Unassembled WGS sequence"/>
</dbReference>
<keyword evidence="8" id="KW-1185">Reference proteome</keyword>
<evidence type="ECO:0000313" key="7">
    <source>
        <dbReference type="EMBL" id="SMC13915.1"/>
    </source>
</evidence>
<name>A0A1X7BWM9_9RHOB</name>
<dbReference type="Gene3D" id="3.40.50.300">
    <property type="entry name" value="P-loop containing nucleotide triphosphate hydrolases"/>
    <property type="match status" value="1"/>
</dbReference>
<dbReference type="PANTHER" id="PTHR42711">
    <property type="entry name" value="ABC TRANSPORTER ATP-BINDING PROTEIN"/>
    <property type="match status" value="1"/>
</dbReference>
<keyword evidence="5 7" id="KW-0067">ATP-binding</keyword>
<keyword evidence="2" id="KW-0813">Transport</keyword>
<dbReference type="GO" id="GO:0016887">
    <property type="term" value="F:ATP hydrolysis activity"/>
    <property type="evidence" value="ECO:0007669"/>
    <property type="project" value="InterPro"/>
</dbReference>
<dbReference type="SUPFAM" id="SSF52540">
    <property type="entry name" value="P-loop containing nucleoside triphosphate hydrolases"/>
    <property type="match status" value="1"/>
</dbReference>
<feature type="domain" description="ABC transporter" evidence="6">
    <location>
        <begin position="4"/>
        <end position="233"/>
    </location>
</feature>
<dbReference type="PROSITE" id="PS50893">
    <property type="entry name" value="ABC_TRANSPORTER_2"/>
    <property type="match status" value="1"/>
</dbReference>
<gene>
    <name evidence="7" type="primary">ybhF_2</name>
    <name evidence="7" type="ORF">ROA7745_03777</name>
</gene>
<dbReference type="InterPro" id="IPR003593">
    <property type="entry name" value="AAA+_ATPase"/>
</dbReference>
<evidence type="ECO:0000256" key="1">
    <source>
        <dbReference type="ARBA" id="ARBA00005417"/>
    </source>
</evidence>
<keyword evidence="4" id="KW-0547">Nucleotide-binding</keyword>
<evidence type="ECO:0000256" key="2">
    <source>
        <dbReference type="ARBA" id="ARBA00022448"/>
    </source>
</evidence>
<reference evidence="7 8" key="1">
    <citation type="submission" date="2017-03" db="EMBL/GenBank/DDBJ databases">
        <authorList>
            <person name="Afonso C.L."/>
            <person name="Miller P.J."/>
            <person name="Scott M.A."/>
            <person name="Spackman E."/>
            <person name="Goraichik I."/>
            <person name="Dimitrov K.M."/>
            <person name="Suarez D.L."/>
            <person name="Swayne D.E."/>
        </authorList>
    </citation>
    <scope>NUCLEOTIDE SEQUENCE [LARGE SCALE GENOMIC DNA]</scope>
    <source>
        <strain evidence="7 8">CECT 7745</strain>
    </source>
</reference>
<accession>A0A1X7BWM9</accession>
<organism evidence="7 8">
    <name type="scientific">Roseovarius aestuarii</name>
    <dbReference type="NCBI Taxonomy" id="475083"/>
    <lineage>
        <taxon>Bacteria</taxon>
        <taxon>Pseudomonadati</taxon>
        <taxon>Pseudomonadota</taxon>
        <taxon>Alphaproteobacteria</taxon>
        <taxon>Rhodobacterales</taxon>
        <taxon>Roseobacteraceae</taxon>
        <taxon>Roseovarius</taxon>
    </lineage>
</organism>
<evidence type="ECO:0000313" key="8">
    <source>
        <dbReference type="Proteomes" id="UP000193224"/>
    </source>
</evidence>
<dbReference type="AlphaFoldDB" id="A0A1X7BWM9"/>
<comment type="similarity">
    <text evidence="1">Belongs to the ABC transporter superfamily.</text>
</comment>
<dbReference type="InterPro" id="IPR003439">
    <property type="entry name" value="ABC_transporter-like_ATP-bd"/>
</dbReference>